<keyword evidence="5" id="KW-0547">Nucleotide-binding</keyword>
<keyword evidence="3" id="KW-0597">Phosphoprotein</keyword>
<dbReference type="Gene3D" id="3.30.565.10">
    <property type="entry name" value="Histidine kinase-like ATPase, C-terminal domain"/>
    <property type="match status" value="1"/>
</dbReference>
<feature type="transmembrane region" description="Helical" evidence="9">
    <location>
        <begin position="154"/>
        <end position="173"/>
    </location>
</feature>
<dbReference type="PANTHER" id="PTHR43065:SF46">
    <property type="entry name" value="C4-DICARBOXYLATE TRANSPORT SENSOR PROTEIN DCTB"/>
    <property type="match status" value="1"/>
</dbReference>
<dbReference type="SMART" id="SM00388">
    <property type="entry name" value="HisKA"/>
    <property type="match status" value="1"/>
</dbReference>
<evidence type="ECO:0000256" key="4">
    <source>
        <dbReference type="ARBA" id="ARBA00022679"/>
    </source>
</evidence>
<evidence type="ECO:0000259" key="10">
    <source>
        <dbReference type="PROSITE" id="PS50109"/>
    </source>
</evidence>
<dbReference type="SMART" id="SM00387">
    <property type="entry name" value="HATPase_c"/>
    <property type="match status" value="1"/>
</dbReference>
<dbReference type="SUPFAM" id="SSF47384">
    <property type="entry name" value="Homodimeric domain of signal transducing histidine kinase"/>
    <property type="match status" value="1"/>
</dbReference>
<evidence type="ECO:0000256" key="7">
    <source>
        <dbReference type="ARBA" id="ARBA00022840"/>
    </source>
</evidence>
<dbReference type="InterPro" id="IPR036097">
    <property type="entry name" value="HisK_dim/P_sf"/>
</dbReference>
<accession>A0A248TMU1</accession>
<evidence type="ECO:0000256" key="5">
    <source>
        <dbReference type="ARBA" id="ARBA00022741"/>
    </source>
</evidence>
<dbReference type="KEGG" id="bko:CKF48_20930"/>
<sequence>MKQEYPTKCIMFIYEYITMLGMMLLYEFITNIILHFLILMIIPITKIIVPSKYHHKKKVGIFFVSILLSLTLTILFPVHLSNHTVFDLMYIPIFICFFYVHKYTGLCLLFFALIYRLIESDTSDVFLIVNYLVLAFIFHLLTKFYQKSSLRKKILIGLLFYIPIASTRMIIFFKNQETQFFIQALFLVFVYALTLILIIYMIEMHQSHLLMRETIQAADKLNAISQLAASIAHEIRNPMTTVKGFMQLMHAEQNLTKTQIQYIEVSLKELERTNQMINDFLTLSKPANNTVITFDLIPNIQDVTEFMKSYAHLSNIQLQCKITHYPIYIDGNANELKQLLINFIKNAIEAINENGTVEIEVISLKNKVKITVRDNGKGMSKEELSRIGQPYFSTKTRGTGLGLMIAFDIIKKMNGKYEIESNENEGTAIHLYFSTSDSV</sequence>
<dbReference type="InterPro" id="IPR036890">
    <property type="entry name" value="HATPase_C_sf"/>
</dbReference>
<keyword evidence="4" id="KW-0808">Transferase</keyword>
<protein>
    <recommendedName>
        <fullName evidence="2">histidine kinase</fullName>
        <ecNumber evidence="2">2.7.13.3</ecNumber>
    </recommendedName>
</protein>
<dbReference type="Pfam" id="PF00512">
    <property type="entry name" value="HisKA"/>
    <property type="match status" value="1"/>
</dbReference>
<reference evidence="11 12" key="1">
    <citation type="submission" date="2017-08" db="EMBL/GenBank/DDBJ databases">
        <title>Complete Genome Sequence of Bacillus kochii Oregon-R-modENCODE STRAIN BDGP4, isolated from Drosophila melanogaster gut.</title>
        <authorList>
            <person name="Wan K.H."/>
            <person name="Yu C."/>
            <person name="Park S."/>
            <person name="Hammonds A.S."/>
            <person name="Booth B.W."/>
            <person name="Celniker S.E."/>
        </authorList>
    </citation>
    <scope>NUCLEOTIDE SEQUENCE [LARGE SCALE GENOMIC DNA]</scope>
    <source>
        <strain evidence="11 12">BDGP4</strain>
    </source>
</reference>
<dbReference type="Proteomes" id="UP000215137">
    <property type="component" value="Chromosome"/>
</dbReference>
<keyword evidence="12" id="KW-1185">Reference proteome</keyword>
<dbReference type="InterPro" id="IPR003594">
    <property type="entry name" value="HATPase_dom"/>
</dbReference>
<dbReference type="Pfam" id="PF02518">
    <property type="entry name" value="HATPase_c"/>
    <property type="match status" value="1"/>
</dbReference>
<evidence type="ECO:0000256" key="9">
    <source>
        <dbReference type="SAM" id="Phobius"/>
    </source>
</evidence>
<dbReference type="CDD" id="cd00075">
    <property type="entry name" value="HATPase"/>
    <property type="match status" value="1"/>
</dbReference>
<dbReference type="GO" id="GO:0005524">
    <property type="term" value="F:ATP binding"/>
    <property type="evidence" value="ECO:0007669"/>
    <property type="project" value="UniProtKB-KW"/>
</dbReference>
<dbReference type="CDD" id="cd00082">
    <property type="entry name" value="HisKA"/>
    <property type="match status" value="1"/>
</dbReference>
<dbReference type="SUPFAM" id="SSF55874">
    <property type="entry name" value="ATPase domain of HSP90 chaperone/DNA topoisomerase II/histidine kinase"/>
    <property type="match status" value="1"/>
</dbReference>
<evidence type="ECO:0000256" key="3">
    <source>
        <dbReference type="ARBA" id="ARBA00022553"/>
    </source>
</evidence>
<feature type="transmembrane region" description="Helical" evidence="9">
    <location>
        <begin position="90"/>
        <end position="113"/>
    </location>
</feature>
<gene>
    <name evidence="11" type="ORF">CKF48_20930</name>
</gene>
<keyword evidence="9" id="KW-1133">Transmembrane helix</keyword>
<organism evidence="11 12">
    <name type="scientific">Cytobacillus kochii</name>
    <dbReference type="NCBI Taxonomy" id="859143"/>
    <lineage>
        <taxon>Bacteria</taxon>
        <taxon>Bacillati</taxon>
        <taxon>Bacillota</taxon>
        <taxon>Bacilli</taxon>
        <taxon>Bacillales</taxon>
        <taxon>Bacillaceae</taxon>
        <taxon>Cytobacillus</taxon>
    </lineage>
</organism>
<dbReference type="PRINTS" id="PR00344">
    <property type="entry name" value="BCTRLSENSOR"/>
</dbReference>
<evidence type="ECO:0000313" key="11">
    <source>
        <dbReference type="EMBL" id="ASV69558.1"/>
    </source>
</evidence>
<keyword evidence="8" id="KW-0902">Two-component regulatory system</keyword>
<keyword evidence="7" id="KW-0067">ATP-binding</keyword>
<evidence type="ECO:0000313" key="12">
    <source>
        <dbReference type="Proteomes" id="UP000215137"/>
    </source>
</evidence>
<name>A0A248TMU1_9BACI</name>
<dbReference type="PANTHER" id="PTHR43065">
    <property type="entry name" value="SENSOR HISTIDINE KINASE"/>
    <property type="match status" value="1"/>
</dbReference>
<dbReference type="Gene3D" id="1.10.287.130">
    <property type="match status" value="1"/>
</dbReference>
<dbReference type="OrthoDB" id="9815750at2"/>
<evidence type="ECO:0000256" key="1">
    <source>
        <dbReference type="ARBA" id="ARBA00000085"/>
    </source>
</evidence>
<comment type="catalytic activity">
    <reaction evidence="1">
        <text>ATP + protein L-histidine = ADP + protein N-phospho-L-histidine.</text>
        <dbReference type="EC" id="2.7.13.3"/>
    </reaction>
</comment>
<dbReference type="GO" id="GO:0000155">
    <property type="term" value="F:phosphorelay sensor kinase activity"/>
    <property type="evidence" value="ECO:0007669"/>
    <property type="project" value="InterPro"/>
</dbReference>
<evidence type="ECO:0000256" key="6">
    <source>
        <dbReference type="ARBA" id="ARBA00022777"/>
    </source>
</evidence>
<dbReference type="AlphaFoldDB" id="A0A248TMU1"/>
<proteinExistence type="predicted"/>
<feature type="domain" description="Histidine kinase" evidence="10">
    <location>
        <begin position="230"/>
        <end position="437"/>
    </location>
</feature>
<keyword evidence="6" id="KW-0418">Kinase</keyword>
<dbReference type="EC" id="2.7.13.3" evidence="2"/>
<feature type="transmembrane region" description="Helical" evidence="9">
    <location>
        <begin position="61"/>
        <end position="78"/>
    </location>
</feature>
<keyword evidence="9" id="KW-0812">Transmembrane</keyword>
<dbReference type="InterPro" id="IPR004358">
    <property type="entry name" value="Sig_transdc_His_kin-like_C"/>
</dbReference>
<dbReference type="PROSITE" id="PS50109">
    <property type="entry name" value="HIS_KIN"/>
    <property type="match status" value="1"/>
</dbReference>
<dbReference type="EMBL" id="CP022983">
    <property type="protein sequence ID" value="ASV69558.1"/>
    <property type="molecule type" value="Genomic_DNA"/>
</dbReference>
<evidence type="ECO:0000256" key="2">
    <source>
        <dbReference type="ARBA" id="ARBA00012438"/>
    </source>
</evidence>
<evidence type="ECO:0000256" key="8">
    <source>
        <dbReference type="ARBA" id="ARBA00023012"/>
    </source>
</evidence>
<dbReference type="InterPro" id="IPR005467">
    <property type="entry name" value="His_kinase_dom"/>
</dbReference>
<dbReference type="InterPro" id="IPR003661">
    <property type="entry name" value="HisK_dim/P_dom"/>
</dbReference>
<keyword evidence="9" id="KW-0472">Membrane</keyword>
<feature type="transmembrane region" description="Helical" evidence="9">
    <location>
        <begin position="180"/>
        <end position="202"/>
    </location>
</feature>
<feature type="transmembrane region" description="Helical" evidence="9">
    <location>
        <begin position="125"/>
        <end position="142"/>
    </location>
</feature>